<keyword evidence="1" id="KW-0732">Signal</keyword>
<dbReference type="AlphaFoldDB" id="A0A2K4ZQF9"/>
<proteinExistence type="predicted"/>
<feature type="signal peptide" evidence="1">
    <location>
        <begin position="1"/>
        <end position="22"/>
    </location>
</feature>
<sequence>MYKTKKIISCFALCVLIFSLCACGEKSSDNAAIYGETIAGLEDNELFAIVDTNASSPVLLVTSQVYDDRLGNQAALNCEVYYLVDKEVKNVGRIESMGTAYPISYDETGIYAASGHAMQRFEIEESGALKLAESILEQSDESGNATYTMEKGDETKTITEEEYYTTFEKYSDATIVSFSYGASDAGNSGA</sequence>
<keyword evidence="3" id="KW-1185">Reference proteome</keyword>
<feature type="chain" id="PRO_5038335210" evidence="1">
    <location>
        <begin position="23"/>
        <end position="190"/>
    </location>
</feature>
<protein>
    <submittedName>
        <fullName evidence="2">Uncharacterized protein</fullName>
    </submittedName>
</protein>
<accession>A0A2K4ZQF9</accession>
<evidence type="ECO:0000256" key="1">
    <source>
        <dbReference type="SAM" id="SignalP"/>
    </source>
</evidence>
<dbReference type="Proteomes" id="UP000236311">
    <property type="component" value="Unassembled WGS sequence"/>
</dbReference>
<dbReference type="EMBL" id="OFSM01000066">
    <property type="protein sequence ID" value="SOY32728.1"/>
    <property type="molecule type" value="Genomic_DNA"/>
</dbReference>
<gene>
    <name evidence="2" type="ORF">AMURIS_05494</name>
</gene>
<dbReference type="RefSeq" id="WP_242982641.1">
    <property type="nucleotide sequence ID" value="NZ_JANJZD010000040.1"/>
</dbReference>
<organism evidence="2 3">
    <name type="scientific">Acetatifactor muris</name>
    <dbReference type="NCBI Taxonomy" id="879566"/>
    <lineage>
        <taxon>Bacteria</taxon>
        <taxon>Bacillati</taxon>
        <taxon>Bacillota</taxon>
        <taxon>Clostridia</taxon>
        <taxon>Lachnospirales</taxon>
        <taxon>Lachnospiraceae</taxon>
        <taxon>Acetatifactor</taxon>
    </lineage>
</organism>
<name>A0A2K4ZQF9_9FIRM</name>
<reference evidence="2 3" key="1">
    <citation type="submission" date="2018-01" db="EMBL/GenBank/DDBJ databases">
        <authorList>
            <person name="Gaut B.S."/>
            <person name="Morton B.R."/>
            <person name="Clegg M.T."/>
            <person name="Duvall M.R."/>
        </authorList>
    </citation>
    <scope>NUCLEOTIDE SEQUENCE [LARGE SCALE GENOMIC DNA]</scope>
    <source>
        <strain evidence="2">GP69</strain>
    </source>
</reference>
<dbReference type="PROSITE" id="PS51257">
    <property type="entry name" value="PROKAR_LIPOPROTEIN"/>
    <property type="match status" value="1"/>
</dbReference>
<evidence type="ECO:0000313" key="2">
    <source>
        <dbReference type="EMBL" id="SOY32728.1"/>
    </source>
</evidence>
<evidence type="ECO:0000313" key="3">
    <source>
        <dbReference type="Proteomes" id="UP000236311"/>
    </source>
</evidence>